<dbReference type="Proteomes" id="UP001177744">
    <property type="component" value="Unassembled WGS sequence"/>
</dbReference>
<name>A0AA40LGU0_CNENI</name>
<organism evidence="1 2">
    <name type="scientific">Cnephaeus nilssonii</name>
    <name type="common">Northern bat</name>
    <name type="synonym">Eptesicus nilssonii</name>
    <dbReference type="NCBI Taxonomy" id="3371016"/>
    <lineage>
        <taxon>Eukaryota</taxon>
        <taxon>Metazoa</taxon>
        <taxon>Chordata</taxon>
        <taxon>Craniata</taxon>
        <taxon>Vertebrata</taxon>
        <taxon>Euteleostomi</taxon>
        <taxon>Mammalia</taxon>
        <taxon>Eutheria</taxon>
        <taxon>Laurasiatheria</taxon>
        <taxon>Chiroptera</taxon>
        <taxon>Yangochiroptera</taxon>
        <taxon>Vespertilionidae</taxon>
        <taxon>Cnephaeus</taxon>
    </lineage>
</organism>
<dbReference type="EMBL" id="JAULJE010000019">
    <property type="protein sequence ID" value="KAK1332145.1"/>
    <property type="molecule type" value="Genomic_DNA"/>
</dbReference>
<evidence type="ECO:0000313" key="1">
    <source>
        <dbReference type="EMBL" id="KAK1332145.1"/>
    </source>
</evidence>
<sequence>MGVHHCVLHDSVEKNAILVQNPPASLRWPPCLHVHSPRASIVNAGEEMCSLRCEKQDGKASKERGLWHQLVDHKPGSELTTSGRVCFLIFEAFSSP</sequence>
<evidence type="ECO:0000313" key="2">
    <source>
        <dbReference type="Proteomes" id="UP001177744"/>
    </source>
</evidence>
<keyword evidence="2" id="KW-1185">Reference proteome</keyword>
<proteinExistence type="predicted"/>
<accession>A0AA40LGU0</accession>
<protein>
    <submittedName>
        <fullName evidence="1">Uncharacterized protein</fullName>
    </submittedName>
</protein>
<comment type="caution">
    <text evidence="1">The sequence shown here is derived from an EMBL/GenBank/DDBJ whole genome shotgun (WGS) entry which is preliminary data.</text>
</comment>
<dbReference type="AlphaFoldDB" id="A0AA40LGU0"/>
<reference evidence="1" key="1">
    <citation type="submission" date="2023-06" db="EMBL/GenBank/DDBJ databases">
        <title>Reference genome for the Northern bat (Eptesicus nilssonii), a most northern bat species.</title>
        <authorList>
            <person name="Laine V.N."/>
            <person name="Pulliainen A.T."/>
            <person name="Lilley T.M."/>
        </authorList>
    </citation>
    <scope>NUCLEOTIDE SEQUENCE</scope>
    <source>
        <strain evidence="1">BLF_Eptnil</strain>
        <tissue evidence="1">Kidney</tissue>
    </source>
</reference>
<gene>
    <name evidence="1" type="ORF">QTO34_007831</name>
</gene>